<comment type="similarity">
    <text evidence="1">Belongs to the guanylate kinase family.</text>
</comment>
<dbReference type="AlphaFoldDB" id="A0A6J6H6I6"/>
<evidence type="ECO:0000256" key="4">
    <source>
        <dbReference type="ARBA" id="ARBA00022741"/>
    </source>
</evidence>
<dbReference type="InterPro" id="IPR027417">
    <property type="entry name" value="P-loop_NTPase"/>
</dbReference>
<name>A0A6J6H6I6_9ZZZZ</name>
<dbReference type="Gene3D" id="3.30.63.10">
    <property type="entry name" value="Guanylate Kinase phosphate binding domain"/>
    <property type="match status" value="1"/>
</dbReference>
<evidence type="ECO:0000256" key="1">
    <source>
        <dbReference type="ARBA" id="ARBA00005790"/>
    </source>
</evidence>
<dbReference type="EMBL" id="CAEZUS010000051">
    <property type="protein sequence ID" value="CAB4606915.1"/>
    <property type="molecule type" value="Genomic_DNA"/>
</dbReference>
<gene>
    <name evidence="8" type="ORF">UFOPK1852_00455</name>
</gene>
<dbReference type="SUPFAM" id="SSF46946">
    <property type="entry name" value="S13-like H2TH domain"/>
    <property type="match status" value="1"/>
</dbReference>
<dbReference type="HAMAP" id="MF_00328">
    <property type="entry name" value="Guanylate_kinase"/>
    <property type="match status" value="1"/>
</dbReference>
<dbReference type="GO" id="GO:0005524">
    <property type="term" value="F:ATP binding"/>
    <property type="evidence" value="ECO:0007669"/>
    <property type="project" value="UniProtKB-KW"/>
</dbReference>
<keyword evidence="4" id="KW-0547">Nucleotide-binding</keyword>
<protein>
    <recommendedName>
        <fullName evidence="2">guanylate kinase</fullName>
        <ecNumber evidence="2">2.7.4.8</ecNumber>
    </recommendedName>
</protein>
<dbReference type="InterPro" id="IPR008145">
    <property type="entry name" value="GK/Ca_channel_bsu"/>
</dbReference>
<dbReference type="PANTHER" id="PTHR23117:SF13">
    <property type="entry name" value="GUANYLATE KINASE"/>
    <property type="match status" value="1"/>
</dbReference>
<keyword evidence="5" id="KW-0418">Kinase</keyword>
<dbReference type="GO" id="GO:0004385">
    <property type="term" value="F:GMP kinase activity"/>
    <property type="evidence" value="ECO:0007669"/>
    <property type="project" value="UniProtKB-EC"/>
</dbReference>
<proteinExistence type="inferred from homology"/>
<feature type="domain" description="Guanylate kinase-like" evidence="7">
    <location>
        <begin position="111"/>
        <end position="288"/>
    </location>
</feature>
<dbReference type="Pfam" id="PF22525">
    <property type="entry name" value="H2TH_5"/>
    <property type="match status" value="1"/>
</dbReference>
<reference evidence="8" key="1">
    <citation type="submission" date="2020-05" db="EMBL/GenBank/DDBJ databases">
        <authorList>
            <person name="Chiriac C."/>
            <person name="Salcher M."/>
            <person name="Ghai R."/>
            <person name="Kavagutti S V."/>
        </authorList>
    </citation>
    <scope>NUCLEOTIDE SEQUENCE</scope>
</reference>
<dbReference type="GO" id="GO:0005829">
    <property type="term" value="C:cytosol"/>
    <property type="evidence" value="ECO:0007669"/>
    <property type="project" value="TreeGrafter"/>
</dbReference>
<dbReference type="EC" id="2.7.4.8" evidence="2"/>
<dbReference type="Gene3D" id="1.10.8.50">
    <property type="match status" value="1"/>
</dbReference>
<dbReference type="FunFam" id="3.30.63.10:FF:000002">
    <property type="entry name" value="Guanylate kinase 1"/>
    <property type="match status" value="1"/>
</dbReference>
<dbReference type="InterPro" id="IPR010979">
    <property type="entry name" value="Ribosomal_uS13-like_H2TH"/>
</dbReference>
<dbReference type="SUPFAM" id="SSF52540">
    <property type="entry name" value="P-loop containing nucleoside triphosphate hydrolases"/>
    <property type="match status" value="1"/>
</dbReference>
<dbReference type="InterPro" id="IPR047806">
    <property type="entry name" value="IHF_actinobact"/>
</dbReference>
<evidence type="ECO:0000256" key="5">
    <source>
        <dbReference type="ARBA" id="ARBA00022777"/>
    </source>
</evidence>
<dbReference type="GO" id="GO:0003676">
    <property type="term" value="F:nucleic acid binding"/>
    <property type="evidence" value="ECO:0007669"/>
    <property type="project" value="InterPro"/>
</dbReference>
<accession>A0A6J6H6I6</accession>
<dbReference type="SMART" id="SM00072">
    <property type="entry name" value="GuKc"/>
    <property type="match status" value="1"/>
</dbReference>
<dbReference type="PANTHER" id="PTHR23117">
    <property type="entry name" value="GUANYLATE KINASE-RELATED"/>
    <property type="match status" value="1"/>
</dbReference>
<evidence type="ECO:0000313" key="8">
    <source>
        <dbReference type="EMBL" id="CAB4606915.1"/>
    </source>
</evidence>
<sequence>MQPPKLSPEDRARALAKAAASRKRRAEIKAQVKSGAYSLQQVFELSKSDEAVAKMRVFELLESISGVGKVRARSVMERLNISPTRRIQGLGAKQLPALLAEFAVPTLKQRGKLLVLSGPGGVGKSTVAKELRKHSKFYVSVSATTRSPRHNEVDSVDYFFISDEEFENRKNNGDFLEWAEFAGAKYATPKLQVEDALARGENVMLEIDIAGAEQVRKVSSEAILIFLEPPSWEELVSRLEARGTDSEERRAHRLALAQEELAHAPNFDHRIVNHSVTQVLAELVSLAS</sequence>
<dbReference type="NCBIfam" id="NF041260">
    <property type="entry name" value="actino_IHF"/>
    <property type="match status" value="1"/>
</dbReference>
<keyword evidence="3" id="KW-0808">Transferase</keyword>
<organism evidence="8">
    <name type="scientific">freshwater metagenome</name>
    <dbReference type="NCBI Taxonomy" id="449393"/>
    <lineage>
        <taxon>unclassified sequences</taxon>
        <taxon>metagenomes</taxon>
        <taxon>ecological metagenomes</taxon>
    </lineage>
</organism>
<evidence type="ECO:0000256" key="2">
    <source>
        <dbReference type="ARBA" id="ARBA00012961"/>
    </source>
</evidence>
<keyword evidence="6" id="KW-0067">ATP-binding</keyword>
<dbReference type="Gene3D" id="3.40.50.300">
    <property type="entry name" value="P-loop containing nucleotide triphosphate hydrolases"/>
    <property type="match status" value="1"/>
</dbReference>
<dbReference type="InterPro" id="IPR055201">
    <property type="entry name" value="IHF-like_H2TH"/>
</dbReference>
<evidence type="ECO:0000256" key="3">
    <source>
        <dbReference type="ARBA" id="ARBA00022679"/>
    </source>
</evidence>
<dbReference type="NCBIfam" id="TIGR03263">
    <property type="entry name" value="guanyl_kin"/>
    <property type="match status" value="1"/>
</dbReference>
<dbReference type="CDD" id="cd00071">
    <property type="entry name" value="GMPK"/>
    <property type="match status" value="1"/>
</dbReference>
<dbReference type="InterPro" id="IPR008144">
    <property type="entry name" value="Guanylate_kin-like_dom"/>
</dbReference>
<evidence type="ECO:0000259" key="7">
    <source>
        <dbReference type="PROSITE" id="PS50052"/>
    </source>
</evidence>
<evidence type="ECO:0000256" key="6">
    <source>
        <dbReference type="ARBA" id="ARBA00022840"/>
    </source>
</evidence>
<dbReference type="PROSITE" id="PS50052">
    <property type="entry name" value="GUANYLATE_KINASE_2"/>
    <property type="match status" value="1"/>
</dbReference>
<dbReference type="Pfam" id="PF00625">
    <property type="entry name" value="Guanylate_kin"/>
    <property type="match status" value="1"/>
</dbReference>
<dbReference type="InterPro" id="IPR017665">
    <property type="entry name" value="Guanylate_kinase"/>
</dbReference>